<evidence type="ECO:0000313" key="3">
    <source>
        <dbReference type="EMBL" id="ABQ31392.1"/>
    </source>
</evidence>
<name>A5G0L0_ACICJ</name>
<dbReference type="Pfam" id="PF13439">
    <property type="entry name" value="Glyco_transf_4"/>
    <property type="match status" value="1"/>
</dbReference>
<gene>
    <name evidence="3" type="ordered locus">Acry_2194</name>
</gene>
<evidence type="ECO:0000259" key="2">
    <source>
        <dbReference type="Pfam" id="PF13439"/>
    </source>
</evidence>
<feature type="domain" description="Glycosyltransferase subfamily 4-like N-terminal" evidence="2">
    <location>
        <begin position="19"/>
        <end position="173"/>
    </location>
</feature>
<proteinExistence type="predicted"/>
<dbReference type="Proteomes" id="UP000000245">
    <property type="component" value="Chromosome"/>
</dbReference>
<reference evidence="3 4" key="1">
    <citation type="submission" date="2007-05" db="EMBL/GenBank/DDBJ databases">
        <title>Complete sequence of chromosome of Acidiphilium cryptum JF-5.</title>
        <authorList>
            <consortium name="US DOE Joint Genome Institute"/>
            <person name="Copeland A."/>
            <person name="Lucas S."/>
            <person name="Lapidus A."/>
            <person name="Barry K."/>
            <person name="Detter J.C."/>
            <person name="Glavina del Rio T."/>
            <person name="Hammon N."/>
            <person name="Israni S."/>
            <person name="Dalin E."/>
            <person name="Tice H."/>
            <person name="Pitluck S."/>
            <person name="Sims D."/>
            <person name="Brettin T."/>
            <person name="Bruce D."/>
            <person name="Han C."/>
            <person name="Schmutz J."/>
            <person name="Larimer F."/>
            <person name="Land M."/>
            <person name="Hauser L."/>
            <person name="Kyrpides N."/>
            <person name="Kim E."/>
            <person name="Magnuson T."/>
            <person name="Richardson P."/>
        </authorList>
    </citation>
    <scope>NUCLEOTIDE SEQUENCE [LARGE SCALE GENOMIC DNA]</scope>
    <source>
        <strain evidence="3 4">JF-5</strain>
    </source>
</reference>
<dbReference type="HOGENOM" id="CLU_009583_0_3_5"/>
<protein>
    <submittedName>
        <fullName evidence="3">Glycosyl transferase, group 1</fullName>
    </submittedName>
</protein>
<dbReference type="eggNOG" id="COG0438">
    <property type="taxonomic scope" value="Bacteria"/>
</dbReference>
<dbReference type="PANTHER" id="PTHR45947:SF3">
    <property type="entry name" value="SULFOQUINOVOSYL TRANSFERASE SQD2"/>
    <property type="match status" value="1"/>
</dbReference>
<dbReference type="CDD" id="cd03819">
    <property type="entry name" value="GT4_WavL-like"/>
    <property type="match status" value="1"/>
</dbReference>
<evidence type="ECO:0000259" key="1">
    <source>
        <dbReference type="Pfam" id="PF00534"/>
    </source>
</evidence>
<dbReference type="Gene3D" id="3.40.50.2000">
    <property type="entry name" value="Glycogen Phosphorylase B"/>
    <property type="match status" value="2"/>
</dbReference>
<dbReference type="SUPFAM" id="SSF53756">
    <property type="entry name" value="UDP-Glycosyltransferase/glycogen phosphorylase"/>
    <property type="match status" value="1"/>
</dbReference>
<dbReference type="InterPro" id="IPR028098">
    <property type="entry name" value="Glyco_trans_4-like_N"/>
</dbReference>
<dbReference type="Pfam" id="PF00534">
    <property type="entry name" value="Glycos_transf_1"/>
    <property type="match status" value="1"/>
</dbReference>
<dbReference type="GO" id="GO:0016758">
    <property type="term" value="F:hexosyltransferase activity"/>
    <property type="evidence" value="ECO:0007669"/>
    <property type="project" value="TreeGrafter"/>
</dbReference>
<keyword evidence="4" id="KW-1185">Reference proteome</keyword>
<dbReference type="KEGG" id="acr:Acry_2194"/>
<dbReference type="InterPro" id="IPR050194">
    <property type="entry name" value="Glycosyltransferase_grp1"/>
</dbReference>
<dbReference type="STRING" id="349163.Acry_2194"/>
<accession>A5G0L0</accession>
<organism evidence="3 4">
    <name type="scientific">Acidiphilium cryptum (strain JF-5)</name>
    <dbReference type="NCBI Taxonomy" id="349163"/>
    <lineage>
        <taxon>Bacteria</taxon>
        <taxon>Pseudomonadati</taxon>
        <taxon>Pseudomonadota</taxon>
        <taxon>Alphaproteobacteria</taxon>
        <taxon>Acetobacterales</taxon>
        <taxon>Acidocellaceae</taxon>
        <taxon>Acidiphilium</taxon>
    </lineage>
</organism>
<dbReference type="CAZy" id="GT4">
    <property type="family name" value="Glycosyltransferase Family 4"/>
</dbReference>
<dbReference type="AlphaFoldDB" id="A5G0L0"/>
<dbReference type="EMBL" id="CP000697">
    <property type="protein sequence ID" value="ABQ31392.1"/>
    <property type="molecule type" value="Genomic_DNA"/>
</dbReference>
<feature type="domain" description="Glycosyl transferase family 1" evidence="1">
    <location>
        <begin position="189"/>
        <end position="354"/>
    </location>
</feature>
<keyword evidence="3" id="KW-0808">Transferase</keyword>
<dbReference type="RefSeq" id="WP_012039869.1">
    <property type="nucleotide sequence ID" value="NC_009484.1"/>
</dbReference>
<dbReference type="InterPro" id="IPR001296">
    <property type="entry name" value="Glyco_trans_1"/>
</dbReference>
<evidence type="ECO:0000313" key="4">
    <source>
        <dbReference type="Proteomes" id="UP000000245"/>
    </source>
</evidence>
<sequence length="379" mass="40845">MRHPSDYAILQVLPRLETGGVEQVVVELTEAVARTGARAFVASQPGRLVRAVERAGGRHVEIDLESRNPLKILAAARRLARLIRAERISLVHAHSRAPAIAARLAARRCGVPFVTTYHGAYGQRGPLKARYNAVMASGDRVIAISGFIADLVRARHGVGADRLRIVPGGVDCAKFDPDAVGGRRMEALARAWPLPDGAPVIMLPARLTGWKGQRVAIEALARMRHRDPILLLVGAAQGREAYRRSLVETIRRLDLVPRVVFAGDCADMPAAYKLADIVVNASTDPEAFGRTIVEAQAMRRIAIATDHGAARETIRHGETGWRTKPGDAADLAAALDAALDLPPESRLAMGEAARAYVAEFYSIAAMQNGNLAVYDELLG</sequence>
<dbReference type="PANTHER" id="PTHR45947">
    <property type="entry name" value="SULFOQUINOVOSYL TRANSFERASE SQD2"/>
    <property type="match status" value="1"/>
</dbReference>